<protein>
    <submittedName>
        <fullName evidence="1">GPI inositol deacylase</fullName>
    </submittedName>
</protein>
<sequence length="873" mass="97294">MLTAKNATFSILLGAFALLATFWLLKSSQEHSLVKHGGCRMTYSMPNYIEITSLPETERGYKLFLFRDGEFDRNGKLYGTPVLFIHGNAGSYKQVRSLAKVSSEQAYQKKGPGLDFFSADFQEEFSALTGELLLKQAEYINDCIGHILKMYSGSAKNPAPTAVLVIGHSMGGVVARAAIRLPNYKTKSINTIITLSTPHTDARVPLEKGMWDFYREMNGFWAQHFASDEGKGPLEDISLISLNGGDADDQISSDLTEVNMILPKGHGFTASTSSLPNCWVSVEHQVILWCNQVVESIVSALNDVVLPKAPSRTLPLSKRIEMFSHHFLETPLLPTLIEIRSTFFSKDAGYLKAIDLTQDAGFSIGDGIAVTSSLPIDLYTCRGEMGNLQCQDISSQKTLIPASDIRSDPEFGKTVYHHWEIQAPNSLLYVKKPSKPRNTDFIQVSRPSPVPLLTPSLWDLIRGFTHTLSGNVVSHWRFRLPDSPILVYSLAIHADSSIAFILQQANTLINERKAWISSTDSSPIRINFHGSNSGASTSPLFWQGVEFRLWKGLPSDKEAKLPEPIQMHFRLSFFGTLGRILKRLDVAVVVFPFLVFLLVLRLQLQKLAKFGLFSSFLMALRSFSQAELIYWLLFGGLLPIVQHLHRTSHTVADNSPLHSRNWLLGPWGLTAAWILPFLITMAAGWLVILFLVHFSLRVILQPFWWGVAKLHPRARWALIFVIFLPHPIVHVIVLLASIIQTGPAVAQYSKQNMQSGISLFLLMSLPCHLPWLIVFFQGLARGILPDLSLHLSNALSIPLVLATVNPISLMGLQRALSNPNIAFLTQIFIGLASVAVLVWGMHAAFIVPYVCVILVGWLWLISNIPHLKEKCHQ</sequence>
<keyword evidence="2" id="KW-1185">Reference proteome</keyword>
<dbReference type="EMBL" id="QTSX02004261">
    <property type="protein sequence ID" value="KAJ9067367.1"/>
    <property type="molecule type" value="Genomic_DNA"/>
</dbReference>
<evidence type="ECO:0000313" key="1">
    <source>
        <dbReference type="EMBL" id="KAJ9067367.1"/>
    </source>
</evidence>
<proteinExistence type="predicted"/>
<dbReference type="Proteomes" id="UP001165960">
    <property type="component" value="Unassembled WGS sequence"/>
</dbReference>
<name>A0ACC2SZ30_9FUNG</name>
<comment type="caution">
    <text evidence="1">The sequence shown here is derived from an EMBL/GenBank/DDBJ whole genome shotgun (WGS) entry which is preliminary data.</text>
</comment>
<evidence type="ECO:0000313" key="2">
    <source>
        <dbReference type="Proteomes" id="UP001165960"/>
    </source>
</evidence>
<accession>A0ACC2SZ30</accession>
<gene>
    <name evidence="1" type="primary">BST1_1</name>
    <name evidence="1" type="ORF">DSO57_1000277</name>
</gene>
<reference evidence="1" key="1">
    <citation type="submission" date="2022-04" db="EMBL/GenBank/DDBJ databases">
        <title>Genome of the entomopathogenic fungus Entomophthora muscae.</title>
        <authorList>
            <person name="Elya C."/>
            <person name="Lovett B.R."/>
            <person name="Lee E."/>
            <person name="Macias A.M."/>
            <person name="Hajek A.E."/>
            <person name="De Bivort B.L."/>
            <person name="Kasson M.T."/>
            <person name="De Fine Licht H.H."/>
            <person name="Stajich J.E."/>
        </authorList>
    </citation>
    <scope>NUCLEOTIDE SEQUENCE</scope>
    <source>
        <strain evidence="1">Berkeley</strain>
    </source>
</reference>
<organism evidence="1 2">
    <name type="scientific">Entomophthora muscae</name>
    <dbReference type="NCBI Taxonomy" id="34485"/>
    <lineage>
        <taxon>Eukaryota</taxon>
        <taxon>Fungi</taxon>
        <taxon>Fungi incertae sedis</taxon>
        <taxon>Zoopagomycota</taxon>
        <taxon>Entomophthoromycotina</taxon>
        <taxon>Entomophthoromycetes</taxon>
        <taxon>Entomophthorales</taxon>
        <taxon>Entomophthoraceae</taxon>
        <taxon>Entomophthora</taxon>
    </lineage>
</organism>